<gene>
    <name evidence="7" type="ORF">ACFQL7_01325</name>
</gene>
<feature type="transmembrane region" description="Helical" evidence="6">
    <location>
        <begin position="77"/>
        <end position="98"/>
    </location>
</feature>
<evidence type="ECO:0000256" key="2">
    <source>
        <dbReference type="ARBA" id="ARBA00022475"/>
    </source>
</evidence>
<evidence type="ECO:0000313" key="8">
    <source>
        <dbReference type="Proteomes" id="UP001596417"/>
    </source>
</evidence>
<comment type="caution">
    <text evidence="7">The sequence shown here is derived from an EMBL/GenBank/DDBJ whole genome shotgun (WGS) entry which is preliminary data.</text>
</comment>
<keyword evidence="5 6" id="KW-0472">Membrane</keyword>
<evidence type="ECO:0000256" key="3">
    <source>
        <dbReference type="ARBA" id="ARBA00022692"/>
    </source>
</evidence>
<dbReference type="GeneID" id="76198177"/>
<keyword evidence="2" id="KW-1003">Cell membrane</keyword>
<dbReference type="GO" id="GO:0005886">
    <property type="term" value="C:plasma membrane"/>
    <property type="evidence" value="ECO:0007669"/>
    <property type="project" value="UniProtKB-SubCell"/>
</dbReference>
<organism evidence="7 8">
    <name type="scientific">Halocatena marina</name>
    <dbReference type="NCBI Taxonomy" id="2934937"/>
    <lineage>
        <taxon>Archaea</taxon>
        <taxon>Methanobacteriati</taxon>
        <taxon>Methanobacteriota</taxon>
        <taxon>Stenosarchaea group</taxon>
        <taxon>Halobacteria</taxon>
        <taxon>Halobacteriales</taxon>
        <taxon>Natronomonadaceae</taxon>
        <taxon>Halocatena</taxon>
    </lineage>
</organism>
<evidence type="ECO:0000256" key="6">
    <source>
        <dbReference type="SAM" id="Phobius"/>
    </source>
</evidence>
<reference evidence="7 8" key="1">
    <citation type="journal article" date="2019" name="Int. J. Syst. Evol. Microbiol.">
        <title>The Global Catalogue of Microorganisms (GCM) 10K type strain sequencing project: providing services to taxonomists for standard genome sequencing and annotation.</title>
        <authorList>
            <consortium name="The Broad Institute Genomics Platform"/>
            <consortium name="The Broad Institute Genome Sequencing Center for Infectious Disease"/>
            <person name="Wu L."/>
            <person name="Ma J."/>
        </authorList>
    </citation>
    <scope>NUCLEOTIDE SEQUENCE [LARGE SCALE GENOMIC DNA]</scope>
    <source>
        <strain evidence="7 8">RDMS1</strain>
    </source>
</reference>
<keyword evidence="4 6" id="KW-1133">Transmembrane helix</keyword>
<dbReference type="PANTHER" id="PTHR23513:SF6">
    <property type="entry name" value="MAJOR FACILITATOR SUPERFAMILY ASSOCIATED DOMAIN-CONTAINING PROTEIN"/>
    <property type="match status" value="1"/>
</dbReference>
<dbReference type="RefSeq" id="WP_264555347.1">
    <property type="nucleotide sequence ID" value="NZ_CP109979.1"/>
</dbReference>
<keyword evidence="3 6" id="KW-0812">Transmembrane</keyword>
<dbReference type="EMBL" id="JBHTAX010000001">
    <property type="protein sequence ID" value="MFC7188624.1"/>
    <property type="molecule type" value="Genomic_DNA"/>
</dbReference>
<sequence>MLTLVEITQGVLVPAVPIAAVFGHLIVSVVLAVMVLLSLGGLPALPAQNATLPLVVSDDDLIGANSAFSVVTKTFDAIARGVAGALIALVGSVTLYLIDAATFALSALVFTSLSVPPRSGIEERALDLTGYVSDLRSGIDVLTSSTAGQMLIASRFANFLAGVTLAALPAFANTTGGSEVY</sequence>
<comment type="subcellular location">
    <subcellularLocation>
        <location evidence="1">Cell membrane</location>
        <topology evidence="1">Multi-pass membrane protein</topology>
    </subcellularLocation>
</comment>
<dbReference type="Proteomes" id="UP001596417">
    <property type="component" value="Unassembled WGS sequence"/>
</dbReference>
<proteinExistence type="predicted"/>
<name>A0ABD5YGY4_9EURY</name>
<protein>
    <submittedName>
        <fullName evidence="7">MFS transporter</fullName>
    </submittedName>
</protein>
<accession>A0ABD5YGY4</accession>
<dbReference type="AlphaFoldDB" id="A0ABD5YGY4"/>
<evidence type="ECO:0000313" key="7">
    <source>
        <dbReference type="EMBL" id="MFC7188624.1"/>
    </source>
</evidence>
<evidence type="ECO:0000256" key="1">
    <source>
        <dbReference type="ARBA" id="ARBA00004651"/>
    </source>
</evidence>
<evidence type="ECO:0000256" key="5">
    <source>
        <dbReference type="ARBA" id="ARBA00023136"/>
    </source>
</evidence>
<evidence type="ECO:0000256" key="4">
    <source>
        <dbReference type="ARBA" id="ARBA00022989"/>
    </source>
</evidence>
<keyword evidence="8" id="KW-1185">Reference proteome</keyword>
<dbReference type="PANTHER" id="PTHR23513">
    <property type="entry name" value="INTEGRAL MEMBRANE EFFLUX PROTEIN-RELATED"/>
    <property type="match status" value="1"/>
</dbReference>
<feature type="transmembrane region" description="Helical" evidence="6">
    <location>
        <begin position="12"/>
        <end position="37"/>
    </location>
</feature>